<feature type="domain" description="WWE" evidence="15">
    <location>
        <begin position="95"/>
        <end position="173"/>
    </location>
</feature>
<sequence>MAESVQRSKDNNDKPRKRRRSRDKGDMNEAVDEGRAEAIPECAVCLQTCVHPARLPCSHIFCFLCLKGLVTQSRRCAMCRQDIPLDYLDHPQLLEIPTPAEKEAFEDGYQWFYEGRSGWWQYDERTSRELEAAYKSGQRTCELLIVGQLYIADFDAMLQLRRNDLSRRRRIKRDLASIPKKGIAGLRLEGAPSSGDEPSPPSPSGEPGTSRLESDENWSETNTEPSSNTWQSDREGADLVLRDSQLHRVAEAEDDSDENHSATESDENSPRRQDLNDDTNVDVHDDDDSDSNQGDLEAQLQNLRLH</sequence>
<dbReference type="GO" id="GO:0005634">
    <property type="term" value="C:nucleus"/>
    <property type="evidence" value="ECO:0007669"/>
    <property type="project" value="TreeGrafter"/>
</dbReference>
<comment type="catalytic activity">
    <reaction evidence="1 12">
        <text>S-ubiquitinyl-[E2 ubiquitin-conjugating enzyme]-L-cysteine + [acceptor protein]-L-lysine = [E2 ubiquitin-conjugating enzyme]-L-cysteine + N(6)-ubiquitinyl-[acceptor protein]-L-lysine.</text>
        <dbReference type="EC" id="2.3.2.27"/>
    </reaction>
</comment>
<dbReference type="UniPathway" id="UPA00143"/>
<dbReference type="FunFam" id="3.30.40.10:FF:000204">
    <property type="entry name" value="E3 ubiquitin-protein ligase RNF146"/>
    <property type="match status" value="1"/>
</dbReference>
<dbReference type="Gene3D" id="3.30.720.50">
    <property type="match status" value="1"/>
</dbReference>
<dbReference type="SMART" id="SM00678">
    <property type="entry name" value="WWE"/>
    <property type="match status" value="1"/>
</dbReference>
<evidence type="ECO:0000256" key="13">
    <source>
        <dbReference type="SAM" id="MobiDB-lite"/>
    </source>
</evidence>
<dbReference type="AlphaFoldDB" id="A0A6P8YN13"/>
<protein>
    <recommendedName>
        <fullName evidence="12">E3 ubiquitin-protein ligase</fullName>
        <ecNumber evidence="12">2.3.2.27</ecNumber>
    </recommendedName>
</protein>
<dbReference type="InterPro" id="IPR004170">
    <property type="entry name" value="WWE_dom"/>
</dbReference>
<evidence type="ECO:0000256" key="8">
    <source>
        <dbReference type="ARBA" id="ARBA00022771"/>
    </source>
</evidence>
<dbReference type="FunFam" id="3.30.720.50:FF:000003">
    <property type="entry name" value="E3 ubiquitin-protein ligase RNF146"/>
    <property type="match status" value="1"/>
</dbReference>
<dbReference type="SUPFAM" id="SSF117839">
    <property type="entry name" value="WWE domain"/>
    <property type="match status" value="1"/>
</dbReference>
<dbReference type="EC" id="2.3.2.27" evidence="12"/>
<comment type="domain">
    <text evidence="12">The WWE domain mediates non-covalent poly(ADP-ribose)-binding.</text>
</comment>
<comment type="subcellular location">
    <subcellularLocation>
        <location evidence="2 12">Cytoplasm</location>
        <location evidence="2 12">Cytosol</location>
    </subcellularLocation>
</comment>
<keyword evidence="9 12" id="KW-0833">Ubl conjugation pathway</keyword>
<feature type="compositionally biased region" description="Polar residues" evidence="13">
    <location>
        <begin position="219"/>
        <end position="231"/>
    </location>
</feature>
<feature type="compositionally biased region" description="Basic and acidic residues" evidence="13">
    <location>
        <begin position="232"/>
        <end position="251"/>
    </location>
</feature>
<comment type="function">
    <text evidence="12">E3 ubiquitin-protein ligase that specifically binds poly-ADP-ribosylated proteins and mediates their ubiquitination and subsequent degradation.</text>
</comment>
<dbReference type="KEGG" id="tpal:117643434"/>
<dbReference type="InterPro" id="IPR037197">
    <property type="entry name" value="WWE_dom_sf"/>
</dbReference>
<evidence type="ECO:0000259" key="15">
    <source>
        <dbReference type="PROSITE" id="PS50918"/>
    </source>
</evidence>
<dbReference type="GeneID" id="117643434"/>
<keyword evidence="16" id="KW-1185">Reference proteome</keyword>
<dbReference type="InterPro" id="IPR017907">
    <property type="entry name" value="Znf_RING_CS"/>
</dbReference>
<dbReference type="OrthoDB" id="10065815at2759"/>
<dbReference type="RefSeq" id="XP_034238231.1">
    <property type="nucleotide sequence ID" value="XM_034382340.1"/>
</dbReference>
<dbReference type="InterPro" id="IPR044110">
    <property type="entry name" value="RING-HC_RNF146"/>
</dbReference>
<keyword evidence="7 12" id="KW-0479">Metal-binding</keyword>
<dbReference type="GO" id="GO:0005829">
    <property type="term" value="C:cytosol"/>
    <property type="evidence" value="ECO:0007669"/>
    <property type="project" value="UniProtKB-SubCell"/>
</dbReference>
<dbReference type="FunCoup" id="A0A6P8YN13">
    <property type="interactions" value="1003"/>
</dbReference>
<name>A0A6P8YN13_THRPL</name>
<dbReference type="PROSITE" id="PS50089">
    <property type="entry name" value="ZF_RING_2"/>
    <property type="match status" value="1"/>
</dbReference>
<dbReference type="InterPro" id="IPR033509">
    <property type="entry name" value="RNF146"/>
</dbReference>
<reference evidence="17" key="1">
    <citation type="submission" date="2025-08" db="UniProtKB">
        <authorList>
            <consortium name="RefSeq"/>
        </authorList>
    </citation>
    <scope>IDENTIFICATION</scope>
    <source>
        <tissue evidence="17">Total insect</tissue>
    </source>
</reference>
<evidence type="ECO:0000256" key="7">
    <source>
        <dbReference type="ARBA" id="ARBA00022723"/>
    </source>
</evidence>
<evidence type="ECO:0000256" key="1">
    <source>
        <dbReference type="ARBA" id="ARBA00000900"/>
    </source>
</evidence>
<accession>A0A6P8YN13</accession>
<dbReference type="SUPFAM" id="SSF57850">
    <property type="entry name" value="RING/U-box"/>
    <property type="match status" value="1"/>
</dbReference>
<dbReference type="InterPro" id="IPR018123">
    <property type="entry name" value="WWE-dom_subgr"/>
</dbReference>
<dbReference type="Pfam" id="PF02825">
    <property type="entry name" value="WWE"/>
    <property type="match status" value="1"/>
</dbReference>
<evidence type="ECO:0000256" key="5">
    <source>
        <dbReference type="ARBA" id="ARBA00022679"/>
    </source>
</evidence>
<feature type="region of interest" description="Disordered" evidence="13">
    <location>
        <begin position="1"/>
        <end position="32"/>
    </location>
</feature>
<dbReference type="Proteomes" id="UP000515158">
    <property type="component" value="Unplaced"/>
</dbReference>
<dbReference type="PROSITE" id="PS00518">
    <property type="entry name" value="ZF_RING_1"/>
    <property type="match status" value="1"/>
</dbReference>
<keyword evidence="6" id="KW-0879">Wnt signaling pathway</keyword>
<evidence type="ECO:0000256" key="12">
    <source>
        <dbReference type="RuleBase" id="RU367115"/>
    </source>
</evidence>
<gene>
    <name evidence="17" type="primary">LOC117643434</name>
</gene>
<evidence type="ECO:0000256" key="11">
    <source>
        <dbReference type="PROSITE-ProRule" id="PRU00175"/>
    </source>
</evidence>
<dbReference type="InterPro" id="IPR013083">
    <property type="entry name" value="Znf_RING/FYVE/PHD"/>
</dbReference>
<feature type="compositionally biased region" description="Basic and acidic residues" evidence="13">
    <location>
        <begin position="1"/>
        <end position="14"/>
    </location>
</feature>
<dbReference type="PANTHER" id="PTHR13417:SF2">
    <property type="entry name" value="E3 UBIQUITIN-PROTEIN LIGASE RNF146"/>
    <property type="match status" value="1"/>
</dbReference>
<dbReference type="Gene3D" id="3.30.40.10">
    <property type="entry name" value="Zinc/RING finger domain, C3HC4 (zinc finger)"/>
    <property type="match status" value="1"/>
</dbReference>
<dbReference type="InterPro" id="IPR001841">
    <property type="entry name" value="Znf_RING"/>
</dbReference>
<feature type="domain" description="RING-type" evidence="14">
    <location>
        <begin position="42"/>
        <end position="80"/>
    </location>
</feature>
<evidence type="ECO:0000256" key="3">
    <source>
        <dbReference type="ARBA" id="ARBA00004906"/>
    </source>
</evidence>
<dbReference type="GO" id="GO:0016055">
    <property type="term" value="P:Wnt signaling pathway"/>
    <property type="evidence" value="ECO:0007669"/>
    <property type="project" value="UniProtKB-KW"/>
</dbReference>
<feature type="region of interest" description="Disordered" evidence="13">
    <location>
        <begin position="182"/>
        <end position="306"/>
    </location>
</feature>
<evidence type="ECO:0000256" key="2">
    <source>
        <dbReference type="ARBA" id="ARBA00004514"/>
    </source>
</evidence>
<evidence type="ECO:0000256" key="10">
    <source>
        <dbReference type="ARBA" id="ARBA00022833"/>
    </source>
</evidence>
<keyword evidence="10 12" id="KW-0862">Zinc</keyword>
<dbReference type="PROSITE" id="PS50918">
    <property type="entry name" value="WWE"/>
    <property type="match status" value="1"/>
</dbReference>
<evidence type="ECO:0000256" key="4">
    <source>
        <dbReference type="ARBA" id="ARBA00022490"/>
    </source>
</evidence>
<dbReference type="GO" id="GO:0051865">
    <property type="term" value="P:protein autoubiquitination"/>
    <property type="evidence" value="ECO:0007669"/>
    <property type="project" value="UniProtKB-UniRule"/>
</dbReference>
<dbReference type="InParanoid" id="A0A6P8YN13"/>
<keyword evidence="4 12" id="KW-0963">Cytoplasm</keyword>
<evidence type="ECO:0000313" key="16">
    <source>
        <dbReference type="Proteomes" id="UP000515158"/>
    </source>
</evidence>
<dbReference type="GO" id="GO:0008270">
    <property type="term" value="F:zinc ion binding"/>
    <property type="evidence" value="ECO:0007669"/>
    <property type="project" value="UniProtKB-UniRule"/>
</dbReference>
<evidence type="ECO:0000313" key="17">
    <source>
        <dbReference type="RefSeq" id="XP_034238231.1"/>
    </source>
</evidence>
<dbReference type="SMART" id="SM00184">
    <property type="entry name" value="RING"/>
    <property type="match status" value="1"/>
</dbReference>
<comment type="pathway">
    <text evidence="3 12">Protein modification; protein ubiquitination.</text>
</comment>
<organism evidence="17">
    <name type="scientific">Thrips palmi</name>
    <name type="common">Melon thrips</name>
    <dbReference type="NCBI Taxonomy" id="161013"/>
    <lineage>
        <taxon>Eukaryota</taxon>
        <taxon>Metazoa</taxon>
        <taxon>Ecdysozoa</taxon>
        <taxon>Arthropoda</taxon>
        <taxon>Hexapoda</taxon>
        <taxon>Insecta</taxon>
        <taxon>Pterygota</taxon>
        <taxon>Neoptera</taxon>
        <taxon>Paraneoptera</taxon>
        <taxon>Thysanoptera</taxon>
        <taxon>Terebrantia</taxon>
        <taxon>Thripoidea</taxon>
        <taxon>Thripidae</taxon>
        <taxon>Thrips</taxon>
    </lineage>
</organism>
<keyword evidence="5 12" id="KW-0808">Transferase</keyword>
<feature type="compositionally biased region" description="Acidic residues" evidence="13">
    <location>
        <begin position="276"/>
        <end position="290"/>
    </location>
</feature>
<proteinExistence type="predicted"/>
<dbReference type="CTD" id="81847"/>
<evidence type="ECO:0000256" key="9">
    <source>
        <dbReference type="ARBA" id="ARBA00022786"/>
    </source>
</evidence>
<evidence type="ECO:0000256" key="6">
    <source>
        <dbReference type="ARBA" id="ARBA00022687"/>
    </source>
</evidence>
<feature type="compositionally biased region" description="Basic and acidic residues" evidence="13">
    <location>
        <begin position="258"/>
        <end position="275"/>
    </location>
</feature>
<keyword evidence="8 11" id="KW-0863">Zinc-finger</keyword>
<dbReference type="GO" id="GO:0006511">
    <property type="term" value="P:ubiquitin-dependent protein catabolic process"/>
    <property type="evidence" value="ECO:0007669"/>
    <property type="project" value="UniProtKB-UniRule"/>
</dbReference>
<feature type="compositionally biased region" description="Basic and acidic residues" evidence="13">
    <location>
        <begin position="23"/>
        <end position="32"/>
    </location>
</feature>
<dbReference type="CDD" id="cd16546">
    <property type="entry name" value="RING-HC_RNF146"/>
    <property type="match status" value="1"/>
</dbReference>
<evidence type="ECO:0000259" key="14">
    <source>
        <dbReference type="PROSITE" id="PS50089"/>
    </source>
</evidence>
<dbReference type="GO" id="GO:0072572">
    <property type="term" value="F:poly-ADP-D-ribose binding"/>
    <property type="evidence" value="ECO:0007669"/>
    <property type="project" value="UniProtKB-UniRule"/>
</dbReference>
<dbReference type="GO" id="GO:0061630">
    <property type="term" value="F:ubiquitin protein ligase activity"/>
    <property type="evidence" value="ECO:0007669"/>
    <property type="project" value="UniProtKB-UniRule"/>
</dbReference>
<dbReference type="PANTHER" id="PTHR13417">
    <property type="entry name" value="E3 UBIQUITIN-PROTEIN LIGASE RNF146"/>
    <property type="match status" value="1"/>
</dbReference>
<comment type="PTM">
    <text evidence="12">Ubiquitinated; autoubiquitinated.</text>
</comment>